<feature type="compositionally biased region" description="Basic residues" evidence="1">
    <location>
        <begin position="1"/>
        <end position="11"/>
    </location>
</feature>
<feature type="compositionally biased region" description="Polar residues" evidence="1">
    <location>
        <begin position="66"/>
        <end position="86"/>
    </location>
</feature>
<proteinExistence type="predicted"/>
<keyword evidence="3" id="KW-1185">Reference proteome</keyword>
<dbReference type="Proteomes" id="UP000037136">
    <property type="component" value="Unassembled WGS sequence"/>
</dbReference>
<organism evidence="2 3">
    <name type="scientific">Ophiocordyceps unilateralis</name>
    <name type="common">Zombie-ant fungus</name>
    <name type="synonym">Torrubia unilateralis</name>
    <dbReference type="NCBI Taxonomy" id="268505"/>
    <lineage>
        <taxon>Eukaryota</taxon>
        <taxon>Fungi</taxon>
        <taxon>Dikarya</taxon>
        <taxon>Ascomycota</taxon>
        <taxon>Pezizomycotina</taxon>
        <taxon>Sordariomycetes</taxon>
        <taxon>Hypocreomycetidae</taxon>
        <taxon>Hypocreales</taxon>
        <taxon>Ophiocordycipitaceae</taxon>
        <taxon>Ophiocordyceps</taxon>
    </lineage>
</organism>
<sequence length="172" mass="17990">MEPSRAQRHFRLPPPATATGHSGPRGQAPTNPPSRGRAPNESFPDAAPWFLPQPCTAIDIGPSLSTLHLNTRSTPSPLISGASSPATVVKPVRPSKTPPPPPPPSSLFPRVKCPATAAPAASPVRMCKLKRPLPDMASNVRLGVATLNVTNGVGESERHVSDDMVMARAAVP</sequence>
<feature type="region of interest" description="Disordered" evidence="1">
    <location>
        <begin position="66"/>
        <end position="108"/>
    </location>
</feature>
<dbReference type="AlphaFoldDB" id="A0A2A9PBE8"/>
<feature type="compositionally biased region" description="Pro residues" evidence="1">
    <location>
        <begin position="96"/>
        <end position="106"/>
    </location>
</feature>
<reference evidence="2 3" key="2">
    <citation type="journal article" date="2017" name="Sci. Rep.">
        <title>Ant-infecting Ophiocordyceps genomes reveal a high diversity of potential behavioral manipulation genes and a possible major role for enterotoxins.</title>
        <authorList>
            <person name="de Bekker C."/>
            <person name="Ohm R.A."/>
            <person name="Evans H.C."/>
            <person name="Brachmann A."/>
            <person name="Hughes D.P."/>
        </authorList>
    </citation>
    <scope>NUCLEOTIDE SEQUENCE [LARGE SCALE GENOMIC DNA]</scope>
    <source>
        <strain evidence="2 3">SC16a</strain>
    </source>
</reference>
<feature type="region of interest" description="Disordered" evidence="1">
    <location>
        <begin position="1"/>
        <end position="49"/>
    </location>
</feature>
<gene>
    <name evidence="2" type="ORF">XA68_13151</name>
</gene>
<evidence type="ECO:0000256" key="1">
    <source>
        <dbReference type="SAM" id="MobiDB-lite"/>
    </source>
</evidence>
<comment type="caution">
    <text evidence="2">The sequence shown here is derived from an EMBL/GenBank/DDBJ whole genome shotgun (WGS) entry which is preliminary data.</text>
</comment>
<evidence type="ECO:0000313" key="3">
    <source>
        <dbReference type="Proteomes" id="UP000037136"/>
    </source>
</evidence>
<reference evidence="2 3" key="1">
    <citation type="journal article" date="2015" name="BMC Genomics">
        <title>Gene expression during zombie ant biting behavior reflects the complexity underlying fungal parasitic behavioral manipulation.</title>
        <authorList>
            <person name="de Bekker C."/>
            <person name="Ohm R.A."/>
            <person name="Loreto R.G."/>
            <person name="Sebastian A."/>
            <person name="Albert I."/>
            <person name="Merrow M."/>
            <person name="Brachmann A."/>
            <person name="Hughes D.P."/>
        </authorList>
    </citation>
    <scope>NUCLEOTIDE SEQUENCE [LARGE SCALE GENOMIC DNA]</scope>
    <source>
        <strain evidence="2 3">SC16a</strain>
    </source>
</reference>
<dbReference type="EMBL" id="LAZP02000250">
    <property type="protein sequence ID" value="PFH58845.1"/>
    <property type="molecule type" value="Genomic_DNA"/>
</dbReference>
<name>A0A2A9PBE8_OPHUN</name>
<protein>
    <submittedName>
        <fullName evidence="2">Uncharacterized protein</fullName>
    </submittedName>
</protein>
<evidence type="ECO:0000313" key="2">
    <source>
        <dbReference type="EMBL" id="PFH58845.1"/>
    </source>
</evidence>
<accession>A0A2A9PBE8</accession>